<comment type="similarity">
    <text evidence="1">Belongs to the LOR family.</text>
</comment>
<dbReference type="InterPro" id="IPR025659">
    <property type="entry name" value="Tubby-like_C"/>
</dbReference>
<dbReference type="InterPro" id="IPR038595">
    <property type="entry name" value="LOR_sf"/>
</dbReference>
<evidence type="ECO:0000256" key="1">
    <source>
        <dbReference type="ARBA" id="ARBA00005437"/>
    </source>
</evidence>
<dbReference type="PANTHER" id="PTHR31087:SF122">
    <property type="entry name" value="TUBBY-LIKE PROTEIN"/>
    <property type="match status" value="1"/>
</dbReference>
<dbReference type="EMBL" id="JARYMX010000005">
    <property type="protein sequence ID" value="KAJ9547701.1"/>
    <property type="molecule type" value="Genomic_DNA"/>
</dbReference>
<reference evidence="2" key="1">
    <citation type="submission" date="2023-03" db="EMBL/GenBank/DDBJ databases">
        <title>Chromosome-scale reference genome and RAD-based genetic map of yellow starthistle (Centaurea solstitialis) reveal putative structural variation and QTLs associated with invader traits.</title>
        <authorList>
            <person name="Reatini B."/>
            <person name="Cang F.A."/>
            <person name="Jiang Q."/>
            <person name="Mckibben M.T.W."/>
            <person name="Barker M.S."/>
            <person name="Rieseberg L.H."/>
            <person name="Dlugosch K.M."/>
        </authorList>
    </citation>
    <scope>NUCLEOTIDE SEQUENCE</scope>
    <source>
        <strain evidence="2">CAN-66</strain>
        <tissue evidence="2">Leaf</tissue>
    </source>
</reference>
<sequence length="238" mass="26262">MDKQRNAPKCIQVSVIGSHFVAAYPFDIIVYINSGGNLMITDINNKLLLKVKPCNTTFHNQRVLLDADDRPIGVLREKNMTEHARWNVFRGNTKANSELLFTTKTTHMIQQKTSVDVFLANKKGSKNDCDFKVKGSWSQRNCTICMGDSSTTIAQMQRVQPFENVKFGEDKFVVTIHPNVDYAFVVALIAIVDAMKSCGIKEKAAIQAIKNGGEVIGGVLANVIVTAATTVISSLHDD</sequence>
<keyword evidence="3" id="KW-1185">Reference proteome</keyword>
<organism evidence="2 3">
    <name type="scientific">Centaurea solstitialis</name>
    <name type="common">yellow star-thistle</name>
    <dbReference type="NCBI Taxonomy" id="347529"/>
    <lineage>
        <taxon>Eukaryota</taxon>
        <taxon>Viridiplantae</taxon>
        <taxon>Streptophyta</taxon>
        <taxon>Embryophyta</taxon>
        <taxon>Tracheophyta</taxon>
        <taxon>Spermatophyta</taxon>
        <taxon>Magnoliopsida</taxon>
        <taxon>eudicotyledons</taxon>
        <taxon>Gunneridae</taxon>
        <taxon>Pentapetalae</taxon>
        <taxon>asterids</taxon>
        <taxon>campanulids</taxon>
        <taxon>Asterales</taxon>
        <taxon>Asteraceae</taxon>
        <taxon>Carduoideae</taxon>
        <taxon>Cardueae</taxon>
        <taxon>Centaureinae</taxon>
        <taxon>Centaurea</taxon>
    </lineage>
</organism>
<accession>A0AA38WGM3</accession>
<dbReference type="Proteomes" id="UP001172457">
    <property type="component" value="Chromosome 5"/>
</dbReference>
<evidence type="ECO:0000313" key="3">
    <source>
        <dbReference type="Proteomes" id="UP001172457"/>
    </source>
</evidence>
<dbReference type="PANTHER" id="PTHR31087">
    <property type="match status" value="1"/>
</dbReference>
<dbReference type="AlphaFoldDB" id="A0AA38WGM3"/>
<dbReference type="SUPFAM" id="SSF54518">
    <property type="entry name" value="Tubby C-terminal domain-like"/>
    <property type="match status" value="1"/>
</dbReference>
<evidence type="ECO:0000313" key="2">
    <source>
        <dbReference type="EMBL" id="KAJ9547701.1"/>
    </source>
</evidence>
<proteinExistence type="inferred from homology"/>
<name>A0AA38WGM3_9ASTR</name>
<protein>
    <submittedName>
        <fullName evidence="2">Uncharacterized protein</fullName>
    </submittedName>
</protein>
<comment type="caution">
    <text evidence="2">The sequence shown here is derived from an EMBL/GenBank/DDBJ whole genome shotgun (WGS) entry which is preliminary data.</text>
</comment>
<dbReference type="InterPro" id="IPR007612">
    <property type="entry name" value="LOR"/>
</dbReference>
<dbReference type="Gene3D" id="2.40.160.200">
    <property type="entry name" value="LURP1-related"/>
    <property type="match status" value="1"/>
</dbReference>
<gene>
    <name evidence="2" type="ORF">OSB04_020244</name>
</gene>
<dbReference type="Pfam" id="PF04525">
    <property type="entry name" value="LOR"/>
    <property type="match status" value="1"/>
</dbReference>